<evidence type="ECO:0000313" key="1">
    <source>
        <dbReference type="EMBL" id="KAJ9582683.1"/>
    </source>
</evidence>
<accession>A0AAD7ZMQ2</accession>
<protein>
    <submittedName>
        <fullName evidence="1">Uncharacterized protein</fullName>
    </submittedName>
</protein>
<gene>
    <name evidence="1" type="ORF">L9F63_022976</name>
</gene>
<organism evidence="1 2">
    <name type="scientific">Diploptera punctata</name>
    <name type="common">Pacific beetle cockroach</name>
    <dbReference type="NCBI Taxonomy" id="6984"/>
    <lineage>
        <taxon>Eukaryota</taxon>
        <taxon>Metazoa</taxon>
        <taxon>Ecdysozoa</taxon>
        <taxon>Arthropoda</taxon>
        <taxon>Hexapoda</taxon>
        <taxon>Insecta</taxon>
        <taxon>Pterygota</taxon>
        <taxon>Neoptera</taxon>
        <taxon>Polyneoptera</taxon>
        <taxon>Dictyoptera</taxon>
        <taxon>Blattodea</taxon>
        <taxon>Blaberoidea</taxon>
        <taxon>Blaberidae</taxon>
        <taxon>Diplopterinae</taxon>
        <taxon>Diploptera</taxon>
    </lineage>
</organism>
<dbReference type="EMBL" id="JASPKZ010007767">
    <property type="protein sequence ID" value="KAJ9582683.1"/>
    <property type="molecule type" value="Genomic_DNA"/>
</dbReference>
<name>A0AAD7ZMQ2_DIPPU</name>
<reference evidence="1" key="2">
    <citation type="submission" date="2023-05" db="EMBL/GenBank/DDBJ databases">
        <authorList>
            <person name="Fouks B."/>
        </authorList>
    </citation>
    <scope>NUCLEOTIDE SEQUENCE</scope>
    <source>
        <strain evidence="1">Stay&amp;Tobe</strain>
        <tissue evidence="1">Testes</tissue>
    </source>
</reference>
<reference evidence="1" key="1">
    <citation type="journal article" date="2023" name="IScience">
        <title>Live-bearing cockroach genome reveals convergent evolutionary mechanisms linked to viviparity in insects and beyond.</title>
        <authorList>
            <person name="Fouks B."/>
            <person name="Harrison M.C."/>
            <person name="Mikhailova A.A."/>
            <person name="Marchal E."/>
            <person name="English S."/>
            <person name="Carruthers M."/>
            <person name="Jennings E.C."/>
            <person name="Chiamaka E.L."/>
            <person name="Frigard R.A."/>
            <person name="Pippel M."/>
            <person name="Attardo G.M."/>
            <person name="Benoit J.B."/>
            <person name="Bornberg-Bauer E."/>
            <person name="Tobe S.S."/>
        </authorList>
    </citation>
    <scope>NUCLEOTIDE SEQUENCE</scope>
    <source>
        <strain evidence="1">Stay&amp;Tobe</strain>
    </source>
</reference>
<evidence type="ECO:0000313" key="2">
    <source>
        <dbReference type="Proteomes" id="UP001233999"/>
    </source>
</evidence>
<feature type="non-terminal residue" evidence="1">
    <location>
        <position position="63"/>
    </location>
</feature>
<keyword evidence="2" id="KW-1185">Reference proteome</keyword>
<feature type="non-terminal residue" evidence="1">
    <location>
        <position position="1"/>
    </location>
</feature>
<comment type="caution">
    <text evidence="1">The sequence shown here is derived from an EMBL/GenBank/DDBJ whole genome shotgun (WGS) entry which is preliminary data.</text>
</comment>
<sequence length="63" mass="7220">EITDIWLSLNEEYRERTRALRLPCAYVIMCALSHEQTLHVDANLRPSLTETVTACFTTDLTGH</sequence>
<proteinExistence type="predicted"/>
<dbReference type="AlphaFoldDB" id="A0AAD7ZMQ2"/>
<dbReference type="Proteomes" id="UP001233999">
    <property type="component" value="Unassembled WGS sequence"/>
</dbReference>